<accession>F4WNX2</accession>
<gene>
    <name evidence="2" type="ORF">G5I_07480</name>
</gene>
<organism evidence="3">
    <name type="scientific">Acromyrmex echinatior</name>
    <name type="common">Panamanian leafcutter ant</name>
    <name type="synonym">Acromyrmex octospinosus echinatior</name>
    <dbReference type="NCBI Taxonomy" id="103372"/>
    <lineage>
        <taxon>Eukaryota</taxon>
        <taxon>Metazoa</taxon>
        <taxon>Ecdysozoa</taxon>
        <taxon>Arthropoda</taxon>
        <taxon>Hexapoda</taxon>
        <taxon>Insecta</taxon>
        <taxon>Pterygota</taxon>
        <taxon>Neoptera</taxon>
        <taxon>Endopterygota</taxon>
        <taxon>Hymenoptera</taxon>
        <taxon>Apocrita</taxon>
        <taxon>Aculeata</taxon>
        <taxon>Formicoidea</taxon>
        <taxon>Formicidae</taxon>
        <taxon>Myrmicinae</taxon>
        <taxon>Acromyrmex</taxon>
    </lineage>
</organism>
<reference evidence="2" key="1">
    <citation type="submission" date="2011-02" db="EMBL/GenBank/DDBJ databases">
        <title>The genome of the leaf-cutting ant Acromyrmex echinatior suggests key adaptations to social evolution and fungus farming.</title>
        <authorList>
            <person name="Nygaard S."/>
            <person name="Zhang G."/>
        </authorList>
    </citation>
    <scope>NUCLEOTIDE SEQUENCE</scope>
</reference>
<proteinExistence type="predicted"/>
<evidence type="ECO:0000313" key="3">
    <source>
        <dbReference type="Proteomes" id="UP000007755"/>
    </source>
</evidence>
<keyword evidence="3" id="KW-1185">Reference proteome</keyword>
<protein>
    <submittedName>
        <fullName evidence="2">Uncharacterized protein</fullName>
    </submittedName>
</protein>
<dbReference type="Proteomes" id="UP000007755">
    <property type="component" value="Unassembled WGS sequence"/>
</dbReference>
<feature type="compositionally biased region" description="Polar residues" evidence="1">
    <location>
        <begin position="75"/>
        <end position="85"/>
    </location>
</feature>
<evidence type="ECO:0000256" key="1">
    <source>
        <dbReference type="SAM" id="MobiDB-lite"/>
    </source>
</evidence>
<dbReference type="InParanoid" id="F4WNX2"/>
<name>F4WNX2_ACREC</name>
<sequence>MTQFHQEEEEEARQGLRVRRRLLRTDPPGGTIPGPGRKADRESARHDGEGHSALQGWREPRIGASRPRGGMRKTTVISQISRART</sequence>
<feature type="region of interest" description="Disordered" evidence="1">
    <location>
        <begin position="1"/>
        <end position="85"/>
    </location>
</feature>
<feature type="compositionally biased region" description="Basic and acidic residues" evidence="1">
    <location>
        <begin position="37"/>
        <end position="50"/>
    </location>
</feature>
<dbReference type="AlphaFoldDB" id="F4WNX2"/>
<dbReference type="EMBL" id="GL888241">
    <property type="protein sequence ID" value="EGI64100.1"/>
    <property type="molecule type" value="Genomic_DNA"/>
</dbReference>
<evidence type="ECO:0000313" key="2">
    <source>
        <dbReference type="EMBL" id="EGI64100.1"/>
    </source>
</evidence>